<name>A0A8S5PZH4_9CAUD</name>
<protein>
    <submittedName>
        <fullName evidence="1">Uncharacterized protein</fullName>
    </submittedName>
</protein>
<reference evidence="1" key="1">
    <citation type="journal article" date="2021" name="Proc. Natl. Acad. Sci. U.S.A.">
        <title>A Catalog of Tens of Thousands of Viruses from Human Metagenomes Reveals Hidden Associations with Chronic Diseases.</title>
        <authorList>
            <person name="Tisza M.J."/>
            <person name="Buck C.B."/>
        </authorList>
    </citation>
    <scope>NUCLEOTIDE SEQUENCE</scope>
    <source>
        <strain evidence="1">CtBtT5</strain>
    </source>
</reference>
<sequence>MGELKEIIHELQQTKPGEEYVSSEKFRHFITHYEKLIDIVDEIAGVQRAFYNTLIQPRISKS</sequence>
<accession>A0A8S5PZH4</accession>
<organism evidence="1">
    <name type="scientific">Myoviridae sp. ctBtT5</name>
    <dbReference type="NCBI Taxonomy" id="2825048"/>
    <lineage>
        <taxon>Viruses</taxon>
        <taxon>Duplodnaviria</taxon>
        <taxon>Heunggongvirae</taxon>
        <taxon>Uroviricota</taxon>
        <taxon>Caudoviricetes</taxon>
    </lineage>
</organism>
<proteinExistence type="predicted"/>
<dbReference type="EMBL" id="BK015540">
    <property type="protein sequence ID" value="DAE12009.1"/>
    <property type="molecule type" value="Genomic_DNA"/>
</dbReference>
<evidence type="ECO:0000313" key="1">
    <source>
        <dbReference type="EMBL" id="DAE12009.1"/>
    </source>
</evidence>